<dbReference type="InterPro" id="IPR050187">
    <property type="entry name" value="Lipid_Phosphate_FormReg"/>
</dbReference>
<protein>
    <submittedName>
        <fullName evidence="13">YegS/Rv2252/BmrU family lipid kinase</fullName>
    </submittedName>
</protein>
<accession>A0A7X9RZ34</accession>
<evidence type="ECO:0000256" key="10">
    <source>
        <dbReference type="ARBA" id="ARBA00023209"/>
    </source>
</evidence>
<keyword evidence="9" id="KW-0443">Lipid metabolism</keyword>
<comment type="caution">
    <text evidence="13">The sequence shown here is derived from an EMBL/GenBank/DDBJ whole genome shotgun (WGS) entry which is preliminary data.</text>
</comment>
<dbReference type="GO" id="GO:0016301">
    <property type="term" value="F:kinase activity"/>
    <property type="evidence" value="ECO:0007669"/>
    <property type="project" value="UniProtKB-KW"/>
</dbReference>
<dbReference type="Proteomes" id="UP000576082">
    <property type="component" value="Unassembled WGS sequence"/>
</dbReference>
<reference evidence="13 14" key="1">
    <citation type="submission" date="2020-04" db="EMBL/GenBank/DDBJ databases">
        <title>Flammeovirga sp. SR4, a novel species isolated from seawater.</title>
        <authorList>
            <person name="Wang X."/>
        </authorList>
    </citation>
    <scope>NUCLEOTIDE SEQUENCE [LARGE SCALE GENOMIC DNA]</scope>
    <source>
        <strain evidence="13 14">ATCC 23126</strain>
    </source>
</reference>
<dbReference type="EMBL" id="JABANE010000094">
    <property type="protein sequence ID" value="NME71346.1"/>
    <property type="molecule type" value="Genomic_DNA"/>
</dbReference>
<dbReference type="PROSITE" id="PS50146">
    <property type="entry name" value="DAGK"/>
    <property type="match status" value="1"/>
</dbReference>
<name>A0A7X9RZ34_9BACT</name>
<evidence type="ECO:0000256" key="4">
    <source>
        <dbReference type="ARBA" id="ARBA00022723"/>
    </source>
</evidence>
<keyword evidence="8" id="KW-0460">Magnesium</keyword>
<dbReference type="Gene3D" id="3.40.50.10330">
    <property type="entry name" value="Probable inorganic polyphosphate/atp-NAD kinase, domain 1"/>
    <property type="match status" value="1"/>
</dbReference>
<keyword evidence="14" id="KW-1185">Reference proteome</keyword>
<evidence type="ECO:0000313" key="14">
    <source>
        <dbReference type="Proteomes" id="UP000576082"/>
    </source>
</evidence>
<keyword evidence="2" id="KW-0444">Lipid biosynthesis</keyword>
<dbReference type="GO" id="GO:0005886">
    <property type="term" value="C:plasma membrane"/>
    <property type="evidence" value="ECO:0007669"/>
    <property type="project" value="TreeGrafter"/>
</dbReference>
<dbReference type="InterPro" id="IPR005218">
    <property type="entry name" value="Diacylglycerol/lipid_kinase"/>
</dbReference>
<dbReference type="NCBIfam" id="TIGR00147">
    <property type="entry name" value="YegS/Rv2252/BmrU family lipid kinase"/>
    <property type="match status" value="1"/>
</dbReference>
<evidence type="ECO:0000256" key="9">
    <source>
        <dbReference type="ARBA" id="ARBA00023098"/>
    </source>
</evidence>
<evidence type="ECO:0000256" key="6">
    <source>
        <dbReference type="ARBA" id="ARBA00022777"/>
    </source>
</evidence>
<keyword evidence="11" id="KW-1208">Phospholipid metabolism</keyword>
<evidence type="ECO:0000259" key="12">
    <source>
        <dbReference type="PROSITE" id="PS50146"/>
    </source>
</evidence>
<organism evidence="13 14">
    <name type="scientific">Flammeovirga aprica JL-4</name>
    <dbReference type="NCBI Taxonomy" id="694437"/>
    <lineage>
        <taxon>Bacteria</taxon>
        <taxon>Pseudomonadati</taxon>
        <taxon>Bacteroidota</taxon>
        <taxon>Cytophagia</taxon>
        <taxon>Cytophagales</taxon>
        <taxon>Flammeovirgaceae</taxon>
        <taxon>Flammeovirga</taxon>
    </lineage>
</organism>
<dbReference type="Gene3D" id="2.60.200.40">
    <property type="match status" value="1"/>
</dbReference>
<dbReference type="InterPro" id="IPR016064">
    <property type="entry name" value="NAD/diacylglycerol_kinase_sf"/>
</dbReference>
<dbReference type="PANTHER" id="PTHR12358:SF106">
    <property type="entry name" value="LIPID KINASE YEGS"/>
    <property type="match status" value="1"/>
</dbReference>
<evidence type="ECO:0000256" key="11">
    <source>
        <dbReference type="ARBA" id="ARBA00023264"/>
    </source>
</evidence>
<dbReference type="AlphaFoldDB" id="A0A7X9RZ34"/>
<dbReference type="InterPro" id="IPR045540">
    <property type="entry name" value="YegS/DAGK_C"/>
</dbReference>
<evidence type="ECO:0000256" key="8">
    <source>
        <dbReference type="ARBA" id="ARBA00022842"/>
    </source>
</evidence>
<feature type="domain" description="DAGKc" evidence="12">
    <location>
        <begin position="1"/>
        <end position="128"/>
    </location>
</feature>
<dbReference type="GO" id="GO:0005524">
    <property type="term" value="F:ATP binding"/>
    <property type="evidence" value="ECO:0007669"/>
    <property type="project" value="UniProtKB-KW"/>
</dbReference>
<evidence type="ECO:0000256" key="1">
    <source>
        <dbReference type="ARBA" id="ARBA00001946"/>
    </source>
</evidence>
<evidence type="ECO:0000256" key="3">
    <source>
        <dbReference type="ARBA" id="ARBA00022679"/>
    </source>
</evidence>
<dbReference type="SUPFAM" id="SSF111331">
    <property type="entry name" value="NAD kinase/diacylglycerol kinase-like"/>
    <property type="match status" value="1"/>
</dbReference>
<evidence type="ECO:0000313" key="13">
    <source>
        <dbReference type="EMBL" id="NME71346.1"/>
    </source>
</evidence>
<dbReference type="GO" id="GO:0008654">
    <property type="term" value="P:phospholipid biosynthetic process"/>
    <property type="evidence" value="ECO:0007669"/>
    <property type="project" value="UniProtKB-KW"/>
</dbReference>
<dbReference type="InterPro" id="IPR017438">
    <property type="entry name" value="ATP-NAD_kinase_N"/>
</dbReference>
<sequence>MPNIILITNPKSGNGTSIKAAHIAQQTLASKRINVHIAYTEYEGHATLLAKSFIANFDIIVAIGDDETVNEVAQALVGTDRVLGIIPCGSGNGLAKHLGIPMILKKAIKIIYNKKVKSIDAPKINDQYFFTTAGVGFGTKISHNFRKFNGRDFKNYFKSILMDFQLYSPQQYTIDVNGKKISSKAFVISLAEEAQQKDHTFISPPSKAKKGVLEATILSKSSLFKNGHFGFNFFKRKAQKSPEVIHLQSDDITIDTTKKRQLVFGHKDGETEKWSTPLNFKFSKGDKLNVIVH</sequence>
<comment type="cofactor">
    <cofactor evidence="1">
        <name>Mg(2+)</name>
        <dbReference type="ChEBI" id="CHEBI:18420"/>
    </cofactor>
</comment>
<keyword evidence="3" id="KW-0808">Transferase</keyword>
<evidence type="ECO:0000256" key="2">
    <source>
        <dbReference type="ARBA" id="ARBA00022516"/>
    </source>
</evidence>
<dbReference type="RefSeq" id="WP_169659562.1">
    <property type="nucleotide sequence ID" value="NZ_JABANE010000094.1"/>
</dbReference>
<keyword evidence="6 13" id="KW-0418">Kinase</keyword>
<gene>
    <name evidence="13" type="ORF">HHU12_25495</name>
</gene>
<dbReference type="Pfam" id="PF00781">
    <property type="entry name" value="DAGK_cat"/>
    <property type="match status" value="1"/>
</dbReference>
<evidence type="ECO:0000256" key="7">
    <source>
        <dbReference type="ARBA" id="ARBA00022840"/>
    </source>
</evidence>
<dbReference type="SMART" id="SM00046">
    <property type="entry name" value="DAGKc"/>
    <property type="match status" value="1"/>
</dbReference>
<keyword evidence="4" id="KW-0479">Metal-binding</keyword>
<keyword evidence="7" id="KW-0067">ATP-binding</keyword>
<dbReference type="Pfam" id="PF19279">
    <property type="entry name" value="YegS_C"/>
    <property type="match status" value="1"/>
</dbReference>
<keyword evidence="5" id="KW-0547">Nucleotide-binding</keyword>
<dbReference type="GO" id="GO:0046872">
    <property type="term" value="F:metal ion binding"/>
    <property type="evidence" value="ECO:0007669"/>
    <property type="project" value="UniProtKB-KW"/>
</dbReference>
<evidence type="ECO:0000256" key="5">
    <source>
        <dbReference type="ARBA" id="ARBA00022741"/>
    </source>
</evidence>
<dbReference type="InterPro" id="IPR001206">
    <property type="entry name" value="Diacylglycerol_kinase_cat_dom"/>
</dbReference>
<proteinExistence type="predicted"/>
<keyword evidence="10" id="KW-0594">Phospholipid biosynthesis</keyword>
<dbReference type="PANTHER" id="PTHR12358">
    <property type="entry name" value="SPHINGOSINE KINASE"/>
    <property type="match status" value="1"/>
</dbReference>